<dbReference type="EMBL" id="BPLQ01006245">
    <property type="protein sequence ID" value="GIY21047.1"/>
    <property type="molecule type" value="Genomic_DNA"/>
</dbReference>
<proteinExistence type="predicted"/>
<keyword evidence="2" id="KW-0812">Transmembrane</keyword>
<dbReference type="AlphaFoldDB" id="A0AAV4RKM9"/>
<comment type="caution">
    <text evidence="3">The sequence shown here is derived from an EMBL/GenBank/DDBJ whole genome shotgun (WGS) entry which is preliminary data.</text>
</comment>
<dbReference type="Proteomes" id="UP001054837">
    <property type="component" value="Unassembled WGS sequence"/>
</dbReference>
<gene>
    <name evidence="3" type="ORF">CDAR_42111</name>
</gene>
<evidence type="ECO:0000256" key="1">
    <source>
        <dbReference type="SAM" id="MobiDB-lite"/>
    </source>
</evidence>
<keyword evidence="2" id="KW-1133">Transmembrane helix</keyword>
<feature type="compositionally biased region" description="Polar residues" evidence="1">
    <location>
        <begin position="81"/>
        <end position="101"/>
    </location>
</feature>
<feature type="region of interest" description="Disordered" evidence="1">
    <location>
        <begin position="81"/>
        <end position="108"/>
    </location>
</feature>
<feature type="transmembrane region" description="Helical" evidence="2">
    <location>
        <begin position="26"/>
        <end position="46"/>
    </location>
</feature>
<evidence type="ECO:0000256" key="2">
    <source>
        <dbReference type="SAM" id="Phobius"/>
    </source>
</evidence>
<protein>
    <submittedName>
        <fullName evidence="3">Uncharacterized protein</fullName>
    </submittedName>
</protein>
<keyword evidence="2" id="KW-0472">Membrane</keyword>
<accession>A0AAV4RKM9</accession>
<evidence type="ECO:0000313" key="4">
    <source>
        <dbReference type="Proteomes" id="UP001054837"/>
    </source>
</evidence>
<keyword evidence="4" id="KW-1185">Reference proteome</keyword>
<organism evidence="3 4">
    <name type="scientific">Caerostris darwini</name>
    <dbReference type="NCBI Taxonomy" id="1538125"/>
    <lineage>
        <taxon>Eukaryota</taxon>
        <taxon>Metazoa</taxon>
        <taxon>Ecdysozoa</taxon>
        <taxon>Arthropoda</taxon>
        <taxon>Chelicerata</taxon>
        <taxon>Arachnida</taxon>
        <taxon>Araneae</taxon>
        <taxon>Araneomorphae</taxon>
        <taxon>Entelegynae</taxon>
        <taxon>Araneoidea</taxon>
        <taxon>Araneidae</taxon>
        <taxon>Caerostris</taxon>
    </lineage>
</organism>
<sequence>MVESPPIRSATEAERQPHWLAVNHPLPITILLFLFFPLLSILLHLYRVVLCSGVVANSTVNNNNAPQGYYYYTQAYDGNNNVHPSMTTHQNSGPHHQNQQTDGGGANR</sequence>
<name>A0AAV4RKM9_9ARAC</name>
<reference evidence="3 4" key="1">
    <citation type="submission" date="2021-06" db="EMBL/GenBank/DDBJ databases">
        <title>Caerostris darwini draft genome.</title>
        <authorList>
            <person name="Kono N."/>
            <person name="Arakawa K."/>
        </authorList>
    </citation>
    <scope>NUCLEOTIDE SEQUENCE [LARGE SCALE GENOMIC DNA]</scope>
</reference>
<evidence type="ECO:0000313" key="3">
    <source>
        <dbReference type="EMBL" id="GIY21047.1"/>
    </source>
</evidence>